<keyword evidence="3" id="KW-1185">Reference proteome</keyword>
<dbReference type="AlphaFoldDB" id="A0A6A6YN45"/>
<evidence type="ECO:0000256" key="1">
    <source>
        <dbReference type="SAM" id="MobiDB-lite"/>
    </source>
</evidence>
<proteinExistence type="predicted"/>
<evidence type="ECO:0000313" key="2">
    <source>
        <dbReference type="EMBL" id="KAF2809979.1"/>
    </source>
</evidence>
<feature type="region of interest" description="Disordered" evidence="1">
    <location>
        <begin position="1"/>
        <end position="76"/>
    </location>
</feature>
<dbReference type="GeneID" id="54460777"/>
<dbReference type="EMBL" id="MU003700">
    <property type="protein sequence ID" value="KAF2809979.1"/>
    <property type="molecule type" value="Genomic_DNA"/>
</dbReference>
<dbReference type="OrthoDB" id="1875589at2759"/>
<sequence>MALTAIKIRGKRKAPPQLSSIQGYESRSSSVASSVNSLRSDSPSRPVKRQKLQSESQSRQQRAKRRSKMMAQPAKPSLQGIPQELLEIVFLHSMNIALPQSSSLLGAKLSAHSIRLQFCIKAFFDTRDDQDPPVSLQSELLACRFFTWPFFLSYAERAYSLLKRKSEASGWGDTAIQAPDPSYLEGLWPYKLYKIDYLGFAEGFFIPDRLLSGPWTVDKANLLYVLVCFHGEIDWAGSMAGETAKQGLHQAIEEGNERAVAALAVLLGVGNALSTDFLQAAVIDYGCNRQVVRHLLFNAQILPRKDGVDFHDPSLWNWAGQAEERGEPIGAWLRDMLKKAESFSLNFYEKGQTDFTGTVSFPYSGPKFDPRTSFERGLIARELLTKLYTQYGRRITGGGSD</sequence>
<organism evidence="2">
    <name type="scientific">Mytilinidion resinicola</name>
    <dbReference type="NCBI Taxonomy" id="574789"/>
    <lineage>
        <taxon>Eukaryota</taxon>
        <taxon>Fungi</taxon>
        <taxon>Dikarya</taxon>
        <taxon>Ascomycota</taxon>
        <taxon>Pezizomycotina</taxon>
        <taxon>Dothideomycetes</taxon>
        <taxon>Pleosporomycetidae</taxon>
        <taxon>Mytilinidiales</taxon>
        <taxon>Mytilinidiaceae</taxon>
        <taxon>Mytilinidion</taxon>
    </lineage>
</organism>
<name>A0A6A6YN45_9PEZI</name>
<protein>
    <submittedName>
        <fullName evidence="2 4">Uncharacterized protein</fullName>
    </submittedName>
</protein>
<dbReference type="RefSeq" id="XP_033576943.1">
    <property type="nucleotide sequence ID" value="XM_033719884.1"/>
</dbReference>
<accession>A0A6A6YN45</accession>
<evidence type="ECO:0000313" key="3">
    <source>
        <dbReference type="Proteomes" id="UP000504636"/>
    </source>
</evidence>
<reference evidence="2 4" key="1">
    <citation type="journal article" date="2020" name="Stud. Mycol.">
        <title>101 Dothideomycetes genomes: a test case for predicting lifestyles and emergence of pathogens.</title>
        <authorList>
            <person name="Haridas S."/>
            <person name="Albert R."/>
            <person name="Binder M."/>
            <person name="Bloem J."/>
            <person name="Labutti K."/>
            <person name="Salamov A."/>
            <person name="Andreopoulos B."/>
            <person name="Baker S."/>
            <person name="Barry K."/>
            <person name="Bills G."/>
            <person name="Bluhm B."/>
            <person name="Cannon C."/>
            <person name="Castanera R."/>
            <person name="Culley D."/>
            <person name="Daum C."/>
            <person name="Ezra D."/>
            <person name="Gonzalez J."/>
            <person name="Henrissat B."/>
            <person name="Kuo A."/>
            <person name="Liang C."/>
            <person name="Lipzen A."/>
            <person name="Lutzoni F."/>
            <person name="Magnuson J."/>
            <person name="Mondo S."/>
            <person name="Nolan M."/>
            <person name="Ohm R."/>
            <person name="Pangilinan J."/>
            <person name="Park H.-J."/>
            <person name="Ramirez L."/>
            <person name="Alfaro M."/>
            <person name="Sun H."/>
            <person name="Tritt A."/>
            <person name="Yoshinaga Y."/>
            <person name="Zwiers L.-H."/>
            <person name="Turgeon B."/>
            <person name="Goodwin S."/>
            <person name="Spatafora J."/>
            <person name="Crous P."/>
            <person name="Grigoriev I."/>
        </authorList>
    </citation>
    <scope>NUCLEOTIDE SEQUENCE</scope>
    <source>
        <strain evidence="2 4">CBS 304.34</strain>
    </source>
</reference>
<gene>
    <name evidence="2 4" type="ORF">BDZ99DRAFT_462603</name>
</gene>
<reference evidence="4" key="2">
    <citation type="submission" date="2020-04" db="EMBL/GenBank/DDBJ databases">
        <authorList>
            <consortium name="NCBI Genome Project"/>
        </authorList>
    </citation>
    <scope>NUCLEOTIDE SEQUENCE</scope>
    <source>
        <strain evidence="4">CBS 304.34</strain>
    </source>
</reference>
<dbReference type="Proteomes" id="UP000504636">
    <property type="component" value="Unplaced"/>
</dbReference>
<feature type="non-terminal residue" evidence="2">
    <location>
        <position position="1"/>
    </location>
</feature>
<reference evidence="4" key="3">
    <citation type="submission" date="2025-04" db="UniProtKB">
        <authorList>
            <consortium name="RefSeq"/>
        </authorList>
    </citation>
    <scope>IDENTIFICATION</scope>
    <source>
        <strain evidence="4">CBS 304.34</strain>
    </source>
</reference>
<evidence type="ECO:0000313" key="4">
    <source>
        <dbReference type="RefSeq" id="XP_033576943.1"/>
    </source>
</evidence>
<feature type="compositionally biased region" description="Low complexity" evidence="1">
    <location>
        <begin position="26"/>
        <end position="41"/>
    </location>
</feature>